<proteinExistence type="predicted"/>
<sequence length="158" mass="18338">MSWDERIGTSYMSEVKITNIYFAESTEEEKEEENEEEEKEEEEEEEERRKMMIRRRMEKKREQKMELRRGIGRPLVLVWRWDEDTTMETADSIRVSHQSFISASTEFAKQFTWLPRDKGCLNAGGGSGAQFFIIRPVGRAGAAAQPCTAADDQSCTIQ</sequence>
<dbReference type="EMBL" id="VSRR010000003">
    <property type="protein sequence ID" value="MPC07564.1"/>
    <property type="molecule type" value="Genomic_DNA"/>
</dbReference>
<gene>
    <name evidence="2" type="ORF">E2C01_000128</name>
</gene>
<feature type="region of interest" description="Disordered" evidence="1">
    <location>
        <begin position="22"/>
        <end position="48"/>
    </location>
</feature>
<evidence type="ECO:0000313" key="3">
    <source>
        <dbReference type="Proteomes" id="UP000324222"/>
    </source>
</evidence>
<feature type="compositionally biased region" description="Acidic residues" evidence="1">
    <location>
        <begin position="25"/>
        <end position="46"/>
    </location>
</feature>
<dbReference type="AlphaFoldDB" id="A0A5B7CFN8"/>
<dbReference type="Proteomes" id="UP000324222">
    <property type="component" value="Unassembled WGS sequence"/>
</dbReference>
<evidence type="ECO:0000313" key="2">
    <source>
        <dbReference type="EMBL" id="MPC07564.1"/>
    </source>
</evidence>
<accession>A0A5B7CFN8</accession>
<reference evidence="2 3" key="1">
    <citation type="submission" date="2019-05" db="EMBL/GenBank/DDBJ databases">
        <title>Another draft genome of Portunus trituberculatus and its Hox gene families provides insights of decapod evolution.</title>
        <authorList>
            <person name="Jeong J.-H."/>
            <person name="Song I."/>
            <person name="Kim S."/>
            <person name="Choi T."/>
            <person name="Kim D."/>
            <person name="Ryu S."/>
            <person name="Kim W."/>
        </authorList>
    </citation>
    <scope>NUCLEOTIDE SEQUENCE [LARGE SCALE GENOMIC DNA]</scope>
    <source>
        <tissue evidence="2">Muscle</tissue>
    </source>
</reference>
<evidence type="ECO:0000256" key="1">
    <source>
        <dbReference type="SAM" id="MobiDB-lite"/>
    </source>
</evidence>
<keyword evidence="3" id="KW-1185">Reference proteome</keyword>
<protein>
    <submittedName>
        <fullName evidence="2">Uncharacterized protein</fullName>
    </submittedName>
</protein>
<name>A0A5B7CFN8_PORTR</name>
<organism evidence="2 3">
    <name type="scientific">Portunus trituberculatus</name>
    <name type="common">Swimming crab</name>
    <name type="synonym">Neptunus trituberculatus</name>
    <dbReference type="NCBI Taxonomy" id="210409"/>
    <lineage>
        <taxon>Eukaryota</taxon>
        <taxon>Metazoa</taxon>
        <taxon>Ecdysozoa</taxon>
        <taxon>Arthropoda</taxon>
        <taxon>Crustacea</taxon>
        <taxon>Multicrustacea</taxon>
        <taxon>Malacostraca</taxon>
        <taxon>Eumalacostraca</taxon>
        <taxon>Eucarida</taxon>
        <taxon>Decapoda</taxon>
        <taxon>Pleocyemata</taxon>
        <taxon>Brachyura</taxon>
        <taxon>Eubrachyura</taxon>
        <taxon>Portunoidea</taxon>
        <taxon>Portunidae</taxon>
        <taxon>Portuninae</taxon>
        <taxon>Portunus</taxon>
    </lineage>
</organism>
<comment type="caution">
    <text evidence="2">The sequence shown here is derived from an EMBL/GenBank/DDBJ whole genome shotgun (WGS) entry which is preliminary data.</text>
</comment>